<dbReference type="PANTHER" id="PTHR36492">
    <property type="match status" value="1"/>
</dbReference>
<evidence type="ECO:0000313" key="5">
    <source>
        <dbReference type="Proteomes" id="UP000298805"/>
    </source>
</evidence>
<organism evidence="3 4">
    <name type="scientific">Caminibacter pacificus</name>
    <dbReference type="NCBI Taxonomy" id="1424653"/>
    <lineage>
        <taxon>Bacteria</taxon>
        <taxon>Pseudomonadati</taxon>
        <taxon>Campylobacterota</taxon>
        <taxon>Epsilonproteobacteria</taxon>
        <taxon>Nautiliales</taxon>
        <taxon>Nautiliaceae</taxon>
        <taxon>Caminibacter</taxon>
    </lineage>
</organism>
<dbReference type="EMBL" id="RJVK01000002">
    <property type="protein sequence ID" value="ROR39814.1"/>
    <property type="molecule type" value="Genomic_DNA"/>
</dbReference>
<dbReference type="Pfam" id="PF00149">
    <property type="entry name" value="Metallophos"/>
    <property type="match status" value="1"/>
</dbReference>
<reference evidence="2" key="3">
    <citation type="submission" date="2019-06" db="EMBL/GenBank/DDBJ databases">
        <title>A comparative analysis of the Nautiliaceae.</title>
        <authorList>
            <person name="Grosche A."/>
            <person name="Smedile F."/>
            <person name="Vetriani C."/>
        </authorList>
    </citation>
    <scope>NUCLEOTIDE SEQUENCE</scope>
    <source>
        <strain evidence="2">TB6</strain>
    </source>
</reference>
<dbReference type="Proteomes" id="UP000272781">
    <property type="component" value="Unassembled WGS sequence"/>
</dbReference>
<protein>
    <submittedName>
        <fullName evidence="3">Calcineurin-like phosphoesterase family protein</fullName>
    </submittedName>
</protein>
<feature type="domain" description="Calcineurin-like phosphoesterase" evidence="1">
    <location>
        <begin position="1"/>
        <end position="227"/>
    </location>
</feature>
<evidence type="ECO:0000313" key="2">
    <source>
        <dbReference type="EMBL" id="QCI28000.1"/>
    </source>
</evidence>
<dbReference type="InterPro" id="IPR052963">
    <property type="entry name" value="Pantetheine_PDE"/>
</dbReference>
<sequence length="264" mass="30838">MKIAYKSDIHLDFWVKEKNRNKIKDFIKNILFPKTADVLIIAGDLGHDNLQNALFLEEIKKYYGVVLVTFGNHDLYLLDEESLNKYKTSHARLSELKEYIRFIEGVYFLDGDIADVAGMKILGAGGWYDFSYAVRHGISLEVIRGQWEVIMRDAKYIHPKIDPPTFSSFEKEKIRSFIYDADIVFTHVPPLYIKCFDDVLMNSFYTFYGYDLFANNVKYWIFGHCHQAHDFYYDTVRFLSSPLGYPVGRRGEFGIRDLNINLKG</sequence>
<dbReference type="SUPFAM" id="SSF56300">
    <property type="entry name" value="Metallo-dependent phosphatases"/>
    <property type="match status" value="1"/>
</dbReference>
<dbReference type="EMBL" id="CP027432">
    <property type="protein sequence ID" value="QCI28000.1"/>
    <property type="molecule type" value="Genomic_DNA"/>
</dbReference>
<dbReference type="InterPro" id="IPR004843">
    <property type="entry name" value="Calcineurin-like_PHP"/>
</dbReference>
<evidence type="ECO:0000259" key="1">
    <source>
        <dbReference type="Pfam" id="PF00149"/>
    </source>
</evidence>
<dbReference type="PANTHER" id="PTHR36492:SF2">
    <property type="entry name" value="[ACYL-CARRIER-PROTEIN] PHOSPHODIESTERASE PPTH"/>
    <property type="match status" value="1"/>
</dbReference>
<name>A0AAJ4UXP3_9BACT</name>
<reference evidence="5" key="1">
    <citation type="submission" date="2018-03" db="EMBL/GenBank/DDBJ databases">
        <title>A comparative analysis of the Nautiliaceae.</title>
        <authorList>
            <person name="Grosche A."/>
            <person name="Smedile F."/>
            <person name="Vetriani C."/>
        </authorList>
    </citation>
    <scope>NUCLEOTIDE SEQUENCE [LARGE SCALE GENOMIC DNA]</scope>
    <source>
        <strain evidence="5">TB6</strain>
    </source>
</reference>
<dbReference type="InterPro" id="IPR029052">
    <property type="entry name" value="Metallo-depent_PP-like"/>
</dbReference>
<accession>A0AAJ4UXP3</accession>
<gene>
    <name evidence="2" type="ORF">C6V80_03185</name>
    <name evidence="3" type="ORF">EDC58_0789</name>
</gene>
<dbReference type="GO" id="GO:0016787">
    <property type="term" value="F:hydrolase activity"/>
    <property type="evidence" value="ECO:0007669"/>
    <property type="project" value="InterPro"/>
</dbReference>
<dbReference type="AlphaFoldDB" id="A0AAJ4UXP3"/>
<keyword evidence="5" id="KW-1185">Reference proteome</keyword>
<dbReference type="Gene3D" id="3.60.21.10">
    <property type="match status" value="1"/>
</dbReference>
<dbReference type="RefSeq" id="WP_123352206.1">
    <property type="nucleotide sequence ID" value="NZ_CP027432.2"/>
</dbReference>
<evidence type="ECO:0000313" key="4">
    <source>
        <dbReference type="Proteomes" id="UP000272781"/>
    </source>
</evidence>
<proteinExistence type="predicted"/>
<reference evidence="3 4" key="2">
    <citation type="submission" date="2018-11" db="EMBL/GenBank/DDBJ databases">
        <title>Genomic Encyclopedia of Type Strains, Phase IV (KMG-IV): sequencing the most valuable type-strain genomes for metagenomic binning, comparative biology and taxonomic classification.</title>
        <authorList>
            <person name="Goeker M."/>
        </authorList>
    </citation>
    <scope>NUCLEOTIDE SEQUENCE [LARGE SCALE GENOMIC DNA]</scope>
    <source>
        <strain evidence="3 4">DSM 27783</strain>
    </source>
</reference>
<dbReference type="Proteomes" id="UP000298805">
    <property type="component" value="Chromosome"/>
</dbReference>
<evidence type="ECO:0000313" key="3">
    <source>
        <dbReference type="EMBL" id="ROR39814.1"/>
    </source>
</evidence>